<dbReference type="Gene3D" id="3.30.420.340">
    <property type="entry name" value="UvrC, RNAse H endonuclease domain"/>
    <property type="match status" value="1"/>
</dbReference>
<accession>A0A3P2A4L9</accession>
<dbReference type="GO" id="GO:0009381">
    <property type="term" value="F:excinuclease ABC activity"/>
    <property type="evidence" value="ECO:0007669"/>
    <property type="project" value="UniProtKB-UniRule"/>
</dbReference>
<dbReference type="AlphaFoldDB" id="A0A3P2A4L9"/>
<evidence type="ECO:0000256" key="4">
    <source>
        <dbReference type="ARBA" id="ARBA00022881"/>
    </source>
</evidence>
<dbReference type="Pfam" id="PF08459">
    <property type="entry name" value="UvrC_RNaseH_dom"/>
    <property type="match status" value="1"/>
</dbReference>
<dbReference type="SUPFAM" id="SSF82771">
    <property type="entry name" value="GIY-YIG endonuclease"/>
    <property type="match status" value="1"/>
</dbReference>
<comment type="subunit">
    <text evidence="7">Interacts with UvrB in an incision complex.</text>
</comment>
<dbReference type="FunFam" id="3.30.420.340:FF:000001">
    <property type="entry name" value="UvrABC system protein C"/>
    <property type="match status" value="1"/>
</dbReference>
<evidence type="ECO:0000259" key="10">
    <source>
        <dbReference type="PROSITE" id="PS50165"/>
    </source>
</evidence>
<dbReference type="InterPro" id="IPR047296">
    <property type="entry name" value="GIY-YIG_UvrC_Cho"/>
</dbReference>
<dbReference type="Pfam" id="PF02151">
    <property type="entry name" value="UVR"/>
    <property type="match status" value="1"/>
</dbReference>
<evidence type="ECO:0000259" key="9">
    <source>
        <dbReference type="PROSITE" id="PS50164"/>
    </source>
</evidence>
<dbReference type="PROSITE" id="PS50164">
    <property type="entry name" value="GIY_YIG"/>
    <property type="match status" value="1"/>
</dbReference>
<dbReference type="InterPro" id="IPR010994">
    <property type="entry name" value="RuvA_2-like"/>
</dbReference>
<dbReference type="InterPro" id="IPR004791">
    <property type="entry name" value="UvrC"/>
</dbReference>
<dbReference type="GO" id="GO:0003677">
    <property type="term" value="F:DNA binding"/>
    <property type="evidence" value="ECO:0007669"/>
    <property type="project" value="UniProtKB-UniRule"/>
</dbReference>
<evidence type="ECO:0000256" key="2">
    <source>
        <dbReference type="ARBA" id="ARBA00022763"/>
    </source>
</evidence>
<feature type="domain" description="UvrC family homology region profile" evidence="10">
    <location>
        <begin position="253"/>
        <end position="479"/>
    </location>
</feature>
<proteinExistence type="inferred from homology"/>
<gene>
    <name evidence="7 11" type="primary">uvrC</name>
    <name evidence="11" type="ORF">EII21_11230</name>
</gene>
<reference evidence="11 12" key="1">
    <citation type="submission" date="2018-11" db="EMBL/GenBank/DDBJ databases">
        <title>Genomes From Bacteria Associated with the Canine Oral Cavity: a Test Case for Automated Genome-Based Taxonomic Assignment.</title>
        <authorList>
            <person name="Coil D.A."/>
            <person name="Jospin G."/>
            <person name="Darling A.E."/>
            <person name="Wallis C."/>
            <person name="Davis I.J."/>
            <person name="Harris S."/>
            <person name="Eisen J.A."/>
            <person name="Holcombe L.J."/>
            <person name="O'Flynn C."/>
        </authorList>
    </citation>
    <scope>NUCLEOTIDE SEQUENCE [LARGE SCALE GENOMIC DNA]</scope>
    <source>
        <strain evidence="11 12">COT-280</strain>
    </source>
</reference>
<dbReference type="GO" id="GO:0009432">
    <property type="term" value="P:SOS response"/>
    <property type="evidence" value="ECO:0007669"/>
    <property type="project" value="UniProtKB-UniRule"/>
</dbReference>
<keyword evidence="5 7" id="KW-0234">DNA repair</keyword>
<dbReference type="InterPro" id="IPR036876">
    <property type="entry name" value="UVR_dom_sf"/>
</dbReference>
<keyword evidence="1 7" id="KW-0963">Cytoplasm</keyword>
<protein>
    <recommendedName>
        <fullName evidence="7">UvrABC system protein C</fullName>
        <shortName evidence="7">Protein UvrC</shortName>
    </recommendedName>
    <alternativeName>
        <fullName evidence="7">Excinuclease ABC subunit C</fullName>
    </alternativeName>
</protein>
<feature type="domain" description="UVR" evidence="8">
    <location>
        <begin position="202"/>
        <end position="237"/>
    </location>
</feature>
<dbReference type="Gene3D" id="4.10.860.10">
    <property type="entry name" value="UVR domain"/>
    <property type="match status" value="1"/>
</dbReference>
<name>A0A3P2A4L9_9NEIS</name>
<dbReference type="InterPro" id="IPR035901">
    <property type="entry name" value="GIY-YIG_endonuc_sf"/>
</dbReference>
<evidence type="ECO:0000256" key="6">
    <source>
        <dbReference type="ARBA" id="ARBA00023236"/>
    </source>
</evidence>
<dbReference type="PROSITE" id="PS50151">
    <property type="entry name" value="UVR"/>
    <property type="match status" value="1"/>
</dbReference>
<dbReference type="Proteomes" id="UP000269923">
    <property type="component" value="Unassembled WGS sequence"/>
</dbReference>
<comment type="similarity">
    <text evidence="7">Belongs to the UvrC family.</text>
</comment>
<dbReference type="Pfam" id="PF14520">
    <property type="entry name" value="HHH_5"/>
    <property type="match status" value="1"/>
</dbReference>
<dbReference type="HAMAP" id="MF_00203">
    <property type="entry name" value="UvrC"/>
    <property type="match status" value="1"/>
</dbReference>
<evidence type="ECO:0000256" key="5">
    <source>
        <dbReference type="ARBA" id="ARBA00023204"/>
    </source>
</evidence>
<dbReference type="PANTHER" id="PTHR30562:SF1">
    <property type="entry name" value="UVRABC SYSTEM PROTEIN C"/>
    <property type="match status" value="1"/>
</dbReference>
<keyword evidence="3 7" id="KW-0228">DNA excision</keyword>
<comment type="function">
    <text evidence="7">The UvrABC repair system catalyzes the recognition and processing of DNA lesions. UvrC both incises the 5' and 3' sides of the lesion. The N-terminal half is responsible for the 3' incision and the C-terminal half is responsible for the 5' incision.</text>
</comment>
<dbReference type="Gene3D" id="1.10.150.20">
    <property type="entry name" value="5' to 3' exonuclease, C-terminal subdomain"/>
    <property type="match status" value="1"/>
</dbReference>
<dbReference type="InterPro" id="IPR001943">
    <property type="entry name" value="UVR_dom"/>
</dbReference>
<evidence type="ECO:0000259" key="8">
    <source>
        <dbReference type="PROSITE" id="PS50151"/>
    </source>
</evidence>
<dbReference type="InterPro" id="IPR000305">
    <property type="entry name" value="GIY-YIG_endonuc"/>
</dbReference>
<dbReference type="PANTHER" id="PTHR30562">
    <property type="entry name" value="UVRC/OXIDOREDUCTASE"/>
    <property type="match status" value="1"/>
</dbReference>
<keyword evidence="6 7" id="KW-0742">SOS response</keyword>
<dbReference type="STRING" id="1121352.GCA_000620925_01970"/>
<evidence type="ECO:0000256" key="1">
    <source>
        <dbReference type="ARBA" id="ARBA00022490"/>
    </source>
</evidence>
<dbReference type="GO" id="GO:0009380">
    <property type="term" value="C:excinuclease repair complex"/>
    <property type="evidence" value="ECO:0007669"/>
    <property type="project" value="InterPro"/>
</dbReference>
<dbReference type="RefSeq" id="WP_124796484.1">
    <property type="nucleotide sequence ID" value="NZ_RQYC01000045.1"/>
</dbReference>
<dbReference type="PROSITE" id="PS50165">
    <property type="entry name" value="UVRC"/>
    <property type="match status" value="1"/>
</dbReference>
<dbReference type="Gene3D" id="3.40.1440.10">
    <property type="entry name" value="GIY-YIG endonuclease"/>
    <property type="match status" value="1"/>
</dbReference>
<dbReference type="InterPro" id="IPR038476">
    <property type="entry name" value="UvrC_RNase_H_dom_sf"/>
</dbReference>
<feature type="domain" description="GIY-YIG" evidence="9">
    <location>
        <begin position="15"/>
        <end position="93"/>
    </location>
</feature>
<dbReference type="InterPro" id="IPR001162">
    <property type="entry name" value="UvrC_RNase_H_dom"/>
</dbReference>
<evidence type="ECO:0000256" key="7">
    <source>
        <dbReference type="HAMAP-Rule" id="MF_00203"/>
    </source>
</evidence>
<keyword evidence="2 7" id="KW-0227">DNA damage</keyword>
<keyword evidence="12" id="KW-1185">Reference proteome</keyword>
<dbReference type="GO" id="GO:0006289">
    <property type="term" value="P:nucleotide-excision repair"/>
    <property type="evidence" value="ECO:0007669"/>
    <property type="project" value="UniProtKB-UniRule"/>
</dbReference>
<evidence type="ECO:0000313" key="12">
    <source>
        <dbReference type="Proteomes" id="UP000269923"/>
    </source>
</evidence>
<dbReference type="FunFam" id="3.40.1440.10:FF:000001">
    <property type="entry name" value="UvrABC system protein C"/>
    <property type="match status" value="1"/>
</dbReference>
<dbReference type="GO" id="GO:0005737">
    <property type="term" value="C:cytoplasm"/>
    <property type="evidence" value="ECO:0007669"/>
    <property type="project" value="UniProtKB-SubCell"/>
</dbReference>
<keyword evidence="4 7" id="KW-0267">Excision nuclease</keyword>
<sequence length="607" mass="67868">MSDFDLSHFLSTLPVLPGVYRMLAADGAVLYVGKAVNLKRRVSGYFHKNDHSPRIALMLKQVTRVEISVTRSEAEALILENNLIKSLSPKYNILFRDDKSYPYVKLSGHAFPQLAYHRGTPSQGDRCFGPYPNSQAVRESMDILQKVFRLRTCEDSVFSHRSRPCLLGQIQRCHAPCVGKISPAEYAQQVNAAADFLDGRTAELTQNLHQAMQHAADALDFETAARYRDQIQALGLLQSRQFIDSRRAENADIVAVAVADGAVCLHWAGIRGGRHIGERQIFPDTRHDPAPHPQDYAEAFVAQHYLGKDRPDTLIGNFDLPDSLLNALKQDGGKRLHFVRPERGERRKWLERAEHNARIALGQRQSQQHLQTQRVADLADLTGIDGLQRLECFDISHTQGEATVAACVVYDRFAMRPDQYRRYTIRSTDCGDDYTAMREALTRRYSKLLQAHANGENAVFPDAVLIDGGTGQINVALNVWEELGLNLPLIGIAKGVERKAGLEELILPFQNQRLRLPENRPALHLLQTVRDEAHRFAITGHRQKRDKARLASSLDDIAGIGAKRKKALLTRFGSLRGVSAAGVEEIAQTEGISRALAEKIYAALHSH</sequence>
<dbReference type="InterPro" id="IPR050066">
    <property type="entry name" value="UvrABC_protein_C"/>
</dbReference>
<dbReference type="CDD" id="cd10434">
    <property type="entry name" value="GIY-YIG_UvrC_Cho"/>
    <property type="match status" value="1"/>
</dbReference>
<dbReference type="SUPFAM" id="SSF46600">
    <property type="entry name" value="C-terminal UvrC-binding domain of UvrB"/>
    <property type="match status" value="1"/>
</dbReference>
<evidence type="ECO:0000313" key="11">
    <source>
        <dbReference type="EMBL" id="RRD88603.1"/>
    </source>
</evidence>
<organism evidence="11 12">
    <name type="scientific">Conchiformibius steedae</name>
    <dbReference type="NCBI Taxonomy" id="153493"/>
    <lineage>
        <taxon>Bacteria</taxon>
        <taxon>Pseudomonadati</taxon>
        <taxon>Pseudomonadota</taxon>
        <taxon>Betaproteobacteria</taxon>
        <taxon>Neisseriales</taxon>
        <taxon>Neisseriaceae</taxon>
        <taxon>Conchiformibius</taxon>
    </lineage>
</organism>
<dbReference type="NCBIfam" id="NF001824">
    <property type="entry name" value="PRK00558.1-5"/>
    <property type="match status" value="1"/>
</dbReference>
<dbReference type="EMBL" id="RQYC01000045">
    <property type="protein sequence ID" value="RRD88603.1"/>
    <property type="molecule type" value="Genomic_DNA"/>
</dbReference>
<dbReference type="SMART" id="SM00465">
    <property type="entry name" value="GIYc"/>
    <property type="match status" value="1"/>
</dbReference>
<comment type="caution">
    <text evidence="11">The sequence shown here is derived from an EMBL/GenBank/DDBJ whole genome shotgun (WGS) entry which is preliminary data.</text>
</comment>
<dbReference type="SUPFAM" id="SSF47781">
    <property type="entry name" value="RuvA domain 2-like"/>
    <property type="match status" value="1"/>
</dbReference>
<dbReference type="OrthoDB" id="9804933at2"/>
<dbReference type="Pfam" id="PF01541">
    <property type="entry name" value="GIY-YIG"/>
    <property type="match status" value="1"/>
</dbReference>
<comment type="subcellular location">
    <subcellularLocation>
        <location evidence="7">Cytoplasm</location>
    </subcellularLocation>
</comment>
<evidence type="ECO:0000256" key="3">
    <source>
        <dbReference type="ARBA" id="ARBA00022769"/>
    </source>
</evidence>
<dbReference type="Pfam" id="PF22920">
    <property type="entry name" value="UvrC_RNaseH"/>
    <property type="match status" value="1"/>
</dbReference>
<dbReference type="NCBIfam" id="TIGR00194">
    <property type="entry name" value="uvrC"/>
    <property type="match status" value="1"/>
</dbReference>